<sequence>MKILGRVLVGLGAFLVVAAVVALTWAPGAVKRTPIDVDSVTVLSGEAARLDTATNELGAAEPIYALSITKSDSEASSDDTAVFFNRSCAVYGTEATEECPAFDDESVLSGADDFFATDRTTAESVESDELPAQAAAHEGVVNKWPFDAEKTTYTYFDSVTGEGVDAVYDRTEDVMGLETYVYRVEIQDAPIVVSALLELNGTYDDVKEIYVDPRTGAIIHQTDDQQRYLDDGTQALDLQLAFTEDQQATNVADAEDNIASLDLITRTVPIVGFVGGGLLLVAGAVLLLRARPRTAGTASTTHRDRTPAGR</sequence>
<dbReference type="Proteomes" id="UP001482520">
    <property type="component" value="Unassembled WGS sequence"/>
</dbReference>
<protein>
    <submittedName>
        <fullName evidence="2">DUF3068 domain-containing protein</fullName>
    </submittedName>
</protein>
<evidence type="ECO:0000313" key="2">
    <source>
        <dbReference type="EMBL" id="MEQ7846585.1"/>
    </source>
</evidence>
<comment type="caution">
    <text evidence="2">The sequence shown here is derived from an EMBL/GenBank/DDBJ whole genome shotgun (WGS) entry which is preliminary data.</text>
</comment>
<organism evidence="2 3">
    <name type="scientific">Nocardioides kribbensis</name>
    <dbReference type="NCBI Taxonomy" id="305517"/>
    <lineage>
        <taxon>Bacteria</taxon>
        <taxon>Bacillati</taxon>
        <taxon>Actinomycetota</taxon>
        <taxon>Actinomycetes</taxon>
        <taxon>Propionibacteriales</taxon>
        <taxon>Nocardioidaceae</taxon>
        <taxon>Nocardioides</taxon>
    </lineage>
</organism>
<keyword evidence="3" id="KW-1185">Reference proteome</keyword>
<gene>
    <name evidence="2" type="ORF">V6R90_04785</name>
</gene>
<dbReference type="Pfam" id="PF11271">
    <property type="entry name" value="PorA"/>
    <property type="match status" value="1"/>
</dbReference>
<dbReference type="EMBL" id="JBEGDP010000003">
    <property type="protein sequence ID" value="MEQ7846585.1"/>
    <property type="molecule type" value="Genomic_DNA"/>
</dbReference>
<keyword evidence="1" id="KW-0812">Transmembrane</keyword>
<dbReference type="RefSeq" id="WP_251531107.1">
    <property type="nucleotide sequence ID" value="NZ_JBEFCW010000648.1"/>
</dbReference>
<evidence type="ECO:0000313" key="3">
    <source>
        <dbReference type="Proteomes" id="UP001482520"/>
    </source>
</evidence>
<reference evidence="2 3" key="1">
    <citation type="submission" date="2024-02" db="EMBL/GenBank/DDBJ databases">
        <title>Full genome sequence of Nocardioides kribbensis.</title>
        <authorList>
            <person name="Poletto B.L."/>
            <person name="Silva G."/>
            <person name="Galante D."/>
            <person name="Campos K.R."/>
            <person name="Santos M.B.N."/>
            <person name="Sacchi C.T."/>
        </authorList>
    </citation>
    <scope>NUCLEOTIDE SEQUENCE [LARGE SCALE GENOMIC DNA]</scope>
    <source>
        <strain evidence="2 3">O4R</strain>
    </source>
</reference>
<evidence type="ECO:0000256" key="1">
    <source>
        <dbReference type="SAM" id="Phobius"/>
    </source>
</evidence>
<feature type="transmembrane region" description="Helical" evidence="1">
    <location>
        <begin position="270"/>
        <end position="288"/>
    </location>
</feature>
<name>A0ABV1NVP2_9ACTN</name>
<accession>A0ABV1NVP2</accession>
<proteinExistence type="predicted"/>
<dbReference type="InterPro" id="IPR021424">
    <property type="entry name" value="PorA"/>
</dbReference>
<keyword evidence="1" id="KW-1133">Transmembrane helix</keyword>
<keyword evidence="1" id="KW-0472">Membrane</keyword>